<evidence type="ECO:0000313" key="6">
    <source>
        <dbReference type="Proteomes" id="UP001219525"/>
    </source>
</evidence>
<proteinExistence type="inferred from homology"/>
<comment type="catalytic activity">
    <reaction evidence="4">
        <text>GTP + H2O = GDP + phosphate + H(+)</text>
        <dbReference type="Rhea" id="RHEA:19669"/>
        <dbReference type="ChEBI" id="CHEBI:15377"/>
        <dbReference type="ChEBI" id="CHEBI:15378"/>
        <dbReference type="ChEBI" id="CHEBI:37565"/>
        <dbReference type="ChEBI" id="CHEBI:43474"/>
        <dbReference type="ChEBI" id="CHEBI:58189"/>
        <dbReference type="EC" id="3.6.5.2"/>
    </reaction>
</comment>
<evidence type="ECO:0000256" key="3">
    <source>
        <dbReference type="ARBA" id="ARBA00022801"/>
    </source>
</evidence>
<dbReference type="InterPro" id="IPR001806">
    <property type="entry name" value="Small_GTPase"/>
</dbReference>
<dbReference type="SUPFAM" id="SSF52540">
    <property type="entry name" value="P-loop containing nucleoside triphosphate hydrolases"/>
    <property type="match status" value="1"/>
</dbReference>
<organism evidence="5 6">
    <name type="scientific">Mycena pura</name>
    <dbReference type="NCBI Taxonomy" id="153505"/>
    <lineage>
        <taxon>Eukaryota</taxon>
        <taxon>Fungi</taxon>
        <taxon>Dikarya</taxon>
        <taxon>Basidiomycota</taxon>
        <taxon>Agaricomycotina</taxon>
        <taxon>Agaricomycetes</taxon>
        <taxon>Agaricomycetidae</taxon>
        <taxon>Agaricales</taxon>
        <taxon>Marasmiineae</taxon>
        <taxon>Mycenaceae</taxon>
        <taxon>Mycena</taxon>
    </lineage>
</organism>
<dbReference type="PRINTS" id="PR00449">
    <property type="entry name" value="RASTRNSFRMNG"/>
</dbReference>
<gene>
    <name evidence="5" type="ORF">GGX14DRAFT_672724</name>
</gene>
<comment type="caution">
    <text evidence="5">The sequence shown here is derived from an EMBL/GenBank/DDBJ whole genome shotgun (WGS) entry which is preliminary data.</text>
</comment>
<evidence type="ECO:0000313" key="5">
    <source>
        <dbReference type="EMBL" id="KAJ7196503.1"/>
    </source>
</evidence>
<dbReference type="AlphaFoldDB" id="A0AAD6V081"/>
<dbReference type="EMBL" id="JARJCW010000083">
    <property type="protein sequence ID" value="KAJ7196503.1"/>
    <property type="molecule type" value="Genomic_DNA"/>
</dbReference>
<reference evidence="5" key="1">
    <citation type="submission" date="2023-03" db="EMBL/GenBank/DDBJ databases">
        <title>Massive genome expansion in bonnet fungi (Mycena s.s.) driven by repeated elements and novel gene families across ecological guilds.</title>
        <authorList>
            <consortium name="Lawrence Berkeley National Laboratory"/>
            <person name="Harder C.B."/>
            <person name="Miyauchi S."/>
            <person name="Viragh M."/>
            <person name="Kuo A."/>
            <person name="Thoen E."/>
            <person name="Andreopoulos B."/>
            <person name="Lu D."/>
            <person name="Skrede I."/>
            <person name="Drula E."/>
            <person name="Henrissat B."/>
            <person name="Morin E."/>
            <person name="Kohler A."/>
            <person name="Barry K."/>
            <person name="LaButti K."/>
            <person name="Morin E."/>
            <person name="Salamov A."/>
            <person name="Lipzen A."/>
            <person name="Mereny Z."/>
            <person name="Hegedus B."/>
            <person name="Baldrian P."/>
            <person name="Stursova M."/>
            <person name="Weitz H."/>
            <person name="Taylor A."/>
            <person name="Grigoriev I.V."/>
            <person name="Nagy L.G."/>
            <person name="Martin F."/>
            <person name="Kauserud H."/>
        </authorList>
    </citation>
    <scope>NUCLEOTIDE SEQUENCE</scope>
    <source>
        <strain evidence="5">9144</strain>
    </source>
</reference>
<dbReference type="SMART" id="SM00173">
    <property type="entry name" value="RAS"/>
    <property type="match status" value="1"/>
</dbReference>
<dbReference type="SMART" id="SM00175">
    <property type="entry name" value="RAB"/>
    <property type="match status" value="1"/>
</dbReference>
<dbReference type="PANTHER" id="PTHR45704">
    <property type="entry name" value="RAS-LIKE FAMILY MEMBER 11"/>
    <property type="match status" value="1"/>
</dbReference>
<comment type="similarity">
    <text evidence="1">Belongs to the small GTPase superfamily. Ras family.</text>
</comment>
<dbReference type="PROSITE" id="PS51421">
    <property type="entry name" value="RAS"/>
    <property type="match status" value="1"/>
</dbReference>
<keyword evidence="6" id="KW-1185">Reference proteome</keyword>
<dbReference type="InterPro" id="IPR051065">
    <property type="entry name" value="Ras-related_GTPase"/>
</dbReference>
<protein>
    <recommendedName>
        <fullName evidence="2">small monomeric GTPase</fullName>
        <ecNumber evidence="2">3.6.5.2</ecNumber>
    </recommendedName>
</protein>
<sequence length="213" mass="23541">MATDTTQDPDAWNIAVLGAPGVGKTRFFVLDDFEVRGPPFPRLAQGFSRKLAVDGQNTVVTLVDIYQLQRTQPSQNFHPNANLPSAGTNNEAAVQAMLREADGFILMYSTTSPYSLQDVVAYMRAVRRAKATYTQNPVLSLVGNQSDRSAQDHEVSRAEGEALARELDCLFAEVSAKTGYGVEAIVTDLVRVLRARKQSGRKARGIWDYFVRR</sequence>
<dbReference type="Pfam" id="PF00071">
    <property type="entry name" value="Ras"/>
    <property type="match status" value="1"/>
</dbReference>
<dbReference type="GO" id="GO:0005525">
    <property type="term" value="F:GTP binding"/>
    <property type="evidence" value="ECO:0007669"/>
    <property type="project" value="InterPro"/>
</dbReference>
<evidence type="ECO:0000256" key="1">
    <source>
        <dbReference type="ARBA" id="ARBA00008344"/>
    </source>
</evidence>
<dbReference type="GO" id="GO:0003925">
    <property type="term" value="F:G protein activity"/>
    <property type="evidence" value="ECO:0007669"/>
    <property type="project" value="UniProtKB-EC"/>
</dbReference>
<keyword evidence="3 5" id="KW-0378">Hydrolase</keyword>
<dbReference type="EC" id="3.6.5.2" evidence="2"/>
<dbReference type="InterPro" id="IPR027417">
    <property type="entry name" value="P-loop_NTPase"/>
</dbReference>
<dbReference type="Proteomes" id="UP001219525">
    <property type="component" value="Unassembled WGS sequence"/>
</dbReference>
<dbReference type="Gene3D" id="3.40.50.300">
    <property type="entry name" value="P-loop containing nucleotide triphosphate hydrolases"/>
    <property type="match status" value="1"/>
</dbReference>
<evidence type="ECO:0000256" key="2">
    <source>
        <dbReference type="ARBA" id="ARBA00011984"/>
    </source>
</evidence>
<accession>A0AAD6V081</accession>
<dbReference type="PROSITE" id="PS51419">
    <property type="entry name" value="RAB"/>
    <property type="match status" value="1"/>
</dbReference>
<evidence type="ECO:0000256" key="4">
    <source>
        <dbReference type="ARBA" id="ARBA00048098"/>
    </source>
</evidence>
<name>A0AAD6V081_9AGAR</name>